<dbReference type="AlphaFoldDB" id="A0A8J2MMH3"/>
<keyword evidence="2" id="KW-1185">Reference proteome</keyword>
<organism evidence="1 2">
    <name type="scientific">Cotesia congregata</name>
    <name type="common">Parasitoid wasp</name>
    <name type="synonym">Apanteles congregatus</name>
    <dbReference type="NCBI Taxonomy" id="51543"/>
    <lineage>
        <taxon>Eukaryota</taxon>
        <taxon>Metazoa</taxon>
        <taxon>Ecdysozoa</taxon>
        <taxon>Arthropoda</taxon>
        <taxon>Hexapoda</taxon>
        <taxon>Insecta</taxon>
        <taxon>Pterygota</taxon>
        <taxon>Neoptera</taxon>
        <taxon>Endopterygota</taxon>
        <taxon>Hymenoptera</taxon>
        <taxon>Apocrita</taxon>
        <taxon>Ichneumonoidea</taxon>
        <taxon>Braconidae</taxon>
        <taxon>Microgastrinae</taxon>
        <taxon>Cotesia</taxon>
    </lineage>
</organism>
<gene>
    <name evidence="1" type="ORF">HICCMSTLAB_LOCUS8045</name>
</gene>
<comment type="caution">
    <text evidence="1">The sequence shown here is derived from an EMBL/GenBank/DDBJ whole genome shotgun (WGS) entry which is preliminary data.</text>
</comment>
<proteinExistence type="predicted"/>
<evidence type="ECO:0000313" key="1">
    <source>
        <dbReference type="EMBL" id="CAG5096109.1"/>
    </source>
</evidence>
<reference evidence="1" key="1">
    <citation type="submission" date="2021-04" db="EMBL/GenBank/DDBJ databases">
        <authorList>
            <person name="Chebbi M.A.C M."/>
        </authorList>
    </citation>
    <scope>NUCLEOTIDE SEQUENCE</scope>
</reference>
<dbReference type="Proteomes" id="UP000786811">
    <property type="component" value="Unassembled WGS sequence"/>
</dbReference>
<evidence type="ECO:0000313" key="2">
    <source>
        <dbReference type="Proteomes" id="UP000786811"/>
    </source>
</evidence>
<protein>
    <submittedName>
        <fullName evidence="1">Uncharacterized protein</fullName>
    </submittedName>
</protein>
<dbReference type="EMBL" id="CAJNRD030001121">
    <property type="protein sequence ID" value="CAG5096109.1"/>
    <property type="molecule type" value="Genomic_DNA"/>
</dbReference>
<name>A0A8J2MMH3_COTCN</name>
<sequence>MGNSGWIESYLISLMQVGGIEIKRVSREMLKKMGLVTPPMKMIKTQLPSGSRTEEKGEISTRDDGWRMYENSYEETISVLGDEEIENKDVFICTVRKNFQLEDVNAELATDVLFLKLFDSLKPMDQILLKCAAVLGETINRSLLEKLMEKTSIRDIAVINLFEKRIIGCAAGDFTRSLGPKIFTSKFRNLYDNIKIKCGCINVETREPLIDLPKYASCNLLRFKIAKSREITY</sequence>
<feature type="non-terminal residue" evidence="1">
    <location>
        <position position="1"/>
    </location>
</feature>
<dbReference type="OrthoDB" id="194468at2759"/>
<accession>A0A8J2MMH3</accession>